<dbReference type="KEGG" id="vg:65129797"/>
<organism evidence="2 3">
    <name type="scientific">uncultured phage cr112_1</name>
    <dbReference type="NCBI Taxonomy" id="2772072"/>
    <lineage>
        <taxon>Viruses</taxon>
        <taxon>Duplodnaviria</taxon>
        <taxon>Heunggongvirae</taxon>
        <taxon>Uroviricota</taxon>
        <taxon>Caudoviricetes</taxon>
        <taxon>Crassvirales</taxon>
        <taxon>Steigviridae</taxon>
        <taxon>Asinivirinae</taxon>
        <taxon>Kehishuvirus</taxon>
        <taxon>Kehishuvirus splanchnicus</taxon>
    </lineage>
</organism>
<feature type="transmembrane region" description="Helical" evidence="1">
    <location>
        <begin position="40"/>
        <end position="59"/>
    </location>
</feature>
<accession>A0A7M1RZC0</accession>
<dbReference type="RefSeq" id="YP_010111409.1">
    <property type="nucleotide sequence ID" value="NC_055881.1"/>
</dbReference>
<evidence type="ECO:0000313" key="2">
    <source>
        <dbReference type="EMBL" id="QOR59251.1"/>
    </source>
</evidence>
<feature type="transmembrane region" description="Helical" evidence="1">
    <location>
        <begin position="12"/>
        <end position="34"/>
    </location>
</feature>
<keyword evidence="3" id="KW-1185">Reference proteome</keyword>
<evidence type="ECO:0000256" key="1">
    <source>
        <dbReference type="SAM" id="Phobius"/>
    </source>
</evidence>
<name>A0A7M1RZC0_9CAUD</name>
<sequence length="124" mass="14283">MRSVVIYKLELLSVKYVPMLIASMDFISNILAYFDIYLDITLFIGGSSILTTIPMYISSCVYKFCIYHKMAIHYIVVNKIVAFVDNYFIIPVDDFNLLLLNLIIGGIFVSCAIYCHQKYGGRRR</sequence>
<protein>
    <submittedName>
        <fullName evidence="2">Uncharacterized protein</fullName>
    </submittedName>
</protein>
<evidence type="ECO:0000313" key="3">
    <source>
        <dbReference type="Proteomes" id="UP000593627"/>
    </source>
</evidence>
<reference evidence="2 3" key="1">
    <citation type="submission" date="2020-07" db="EMBL/GenBank/DDBJ databases">
        <title>Taxonomic proposal: Crassvirales, a new order of highly abundant and diverse bacterial viruses.</title>
        <authorList>
            <person name="Shkoporov A.N."/>
            <person name="Stockdale S.R."/>
            <person name="Guerin E."/>
            <person name="Ross R.P."/>
            <person name="Hill C."/>
        </authorList>
    </citation>
    <scope>NUCLEOTIDE SEQUENCE [LARGE SCALE GENOMIC DNA]</scope>
</reference>
<keyword evidence="1" id="KW-0472">Membrane</keyword>
<feature type="transmembrane region" description="Helical" evidence="1">
    <location>
        <begin position="95"/>
        <end position="115"/>
    </location>
</feature>
<keyword evidence="1" id="KW-0812">Transmembrane</keyword>
<dbReference type="Proteomes" id="UP000593627">
    <property type="component" value="Segment"/>
</dbReference>
<feature type="transmembrane region" description="Helical" evidence="1">
    <location>
        <begin position="71"/>
        <end position="89"/>
    </location>
</feature>
<dbReference type="EMBL" id="MT774388">
    <property type="protein sequence ID" value="QOR59251.1"/>
    <property type="molecule type" value="Genomic_DNA"/>
</dbReference>
<dbReference type="GeneID" id="65129797"/>
<proteinExistence type="predicted"/>
<keyword evidence="1" id="KW-1133">Transmembrane helix</keyword>